<dbReference type="EMBL" id="MCFL01000009">
    <property type="protein sequence ID" value="ORZ38294.1"/>
    <property type="molecule type" value="Genomic_DNA"/>
</dbReference>
<evidence type="ECO:0000313" key="1">
    <source>
        <dbReference type="EMBL" id="ORZ38294.1"/>
    </source>
</evidence>
<gene>
    <name evidence="1" type="ORF">BCR44DRAFT_60022</name>
</gene>
<comment type="caution">
    <text evidence="1">The sequence shown here is derived from an EMBL/GenBank/DDBJ whole genome shotgun (WGS) entry which is preliminary data.</text>
</comment>
<evidence type="ECO:0000313" key="2">
    <source>
        <dbReference type="Proteomes" id="UP000193411"/>
    </source>
</evidence>
<name>A0A1Y2HWG3_9FUNG</name>
<reference evidence="1 2" key="1">
    <citation type="submission" date="2016-07" db="EMBL/GenBank/DDBJ databases">
        <title>Pervasive Adenine N6-methylation of Active Genes in Fungi.</title>
        <authorList>
            <consortium name="DOE Joint Genome Institute"/>
            <person name="Mondo S.J."/>
            <person name="Dannebaum R.O."/>
            <person name="Kuo R.C."/>
            <person name="Labutti K."/>
            <person name="Haridas S."/>
            <person name="Kuo A."/>
            <person name="Salamov A."/>
            <person name="Ahrendt S.R."/>
            <person name="Lipzen A."/>
            <person name="Sullivan W."/>
            <person name="Andreopoulos W.B."/>
            <person name="Clum A."/>
            <person name="Lindquist E."/>
            <person name="Daum C."/>
            <person name="Ramamoorthy G.K."/>
            <person name="Gryganskyi A."/>
            <person name="Culley D."/>
            <person name="Magnuson J.K."/>
            <person name="James T.Y."/>
            <person name="O'Malley M.A."/>
            <person name="Stajich J.E."/>
            <person name="Spatafora J.W."/>
            <person name="Visel A."/>
            <person name="Grigoriev I.V."/>
        </authorList>
    </citation>
    <scope>NUCLEOTIDE SEQUENCE [LARGE SCALE GENOMIC DNA]</scope>
    <source>
        <strain evidence="1 2">PL171</strain>
    </source>
</reference>
<dbReference type="Proteomes" id="UP000193411">
    <property type="component" value="Unassembled WGS sequence"/>
</dbReference>
<keyword evidence="2" id="KW-1185">Reference proteome</keyword>
<sequence>MADLAPLQSSPWTTVTSLTLGTPLFSPLNWLDSLHQLAIIAAAFPNVTSLSLKPYFPAIADVLLACDPFLRRPPAVGRPLRRLSIVRSHSEQKLPELKRAVQTDNKMVRTQLNMTRASPHHLEQLVLADTGLYGDHSWWQDHPVLIHPGLLHGLKYANIMGAHVAVAPPRLATPDSDSFPSVLSLRRKEKPILLAHLTLPNLLALALNGDLERPSTAISLTDALPTCPNLESLMIDMDWSVCLNTWREPAAVICKYPRLRNVCLACVTFNEKQLLLLADHLFGHPIRALRPVPTLARLVIANQSHADELTGLWVGGPEVGAVWMSDVKVPGEFKVVSPCPFLRLFKNPAMVQPAPMYGESCLCGRKMMGRAGAWMHPLDGTIVCAKCKHEVGVKLESKKTGVVARRLTHDMSNYPSFLSEGPWPLAVV</sequence>
<dbReference type="AlphaFoldDB" id="A0A1Y2HWG3"/>
<protein>
    <submittedName>
        <fullName evidence="1">Uncharacterized protein</fullName>
    </submittedName>
</protein>
<proteinExistence type="predicted"/>
<accession>A0A1Y2HWG3</accession>
<organism evidence="1 2">
    <name type="scientific">Catenaria anguillulae PL171</name>
    <dbReference type="NCBI Taxonomy" id="765915"/>
    <lineage>
        <taxon>Eukaryota</taxon>
        <taxon>Fungi</taxon>
        <taxon>Fungi incertae sedis</taxon>
        <taxon>Blastocladiomycota</taxon>
        <taxon>Blastocladiomycetes</taxon>
        <taxon>Blastocladiales</taxon>
        <taxon>Catenariaceae</taxon>
        <taxon>Catenaria</taxon>
    </lineage>
</organism>